<dbReference type="Gene3D" id="3.30.70.3290">
    <property type="match status" value="1"/>
</dbReference>
<dbReference type="Gene3D" id="3.10.129.110">
    <property type="entry name" value="Polyketide synthase dehydratase"/>
    <property type="match status" value="1"/>
</dbReference>
<dbReference type="Pfam" id="PF08240">
    <property type="entry name" value="ADH_N"/>
    <property type="match status" value="1"/>
</dbReference>
<dbReference type="SMART" id="SM00826">
    <property type="entry name" value="PKS_DH"/>
    <property type="match status" value="1"/>
</dbReference>
<keyword evidence="14" id="KW-1185">Reference proteome</keyword>
<dbReference type="InterPro" id="IPR029063">
    <property type="entry name" value="SAM-dependent_MTases_sf"/>
</dbReference>
<dbReference type="PANTHER" id="PTHR43775">
    <property type="entry name" value="FATTY ACID SYNTHASE"/>
    <property type="match status" value="1"/>
</dbReference>
<feature type="region of interest" description="N-terminal hotdog fold" evidence="8">
    <location>
        <begin position="988"/>
        <end position="1121"/>
    </location>
</feature>
<dbReference type="Pfam" id="PF00109">
    <property type="entry name" value="ketoacyl-synt"/>
    <property type="match status" value="1"/>
</dbReference>
<dbReference type="PROSITE" id="PS50075">
    <property type="entry name" value="CARRIER"/>
    <property type="match status" value="1"/>
</dbReference>
<dbReference type="SMART" id="SM00827">
    <property type="entry name" value="PKS_AT"/>
    <property type="match status" value="1"/>
</dbReference>
<dbReference type="PANTHER" id="PTHR43775:SF29">
    <property type="entry name" value="ASPERFURANONE POLYKETIDE SYNTHASE AFOG-RELATED"/>
    <property type="match status" value="1"/>
</dbReference>
<dbReference type="CDD" id="cd00833">
    <property type="entry name" value="PKS"/>
    <property type="match status" value="1"/>
</dbReference>
<dbReference type="SUPFAM" id="SSF50129">
    <property type="entry name" value="GroES-like"/>
    <property type="match status" value="1"/>
</dbReference>
<dbReference type="InterPro" id="IPR014031">
    <property type="entry name" value="Ketoacyl_synth_C"/>
</dbReference>
<dbReference type="Pfam" id="PF23114">
    <property type="entry name" value="NAD-bd_HRPKS_sdrA"/>
    <property type="match status" value="1"/>
</dbReference>
<gene>
    <name evidence="13" type="ORF">BCR34DRAFT_603445</name>
</gene>
<dbReference type="Gene3D" id="1.10.1200.10">
    <property type="entry name" value="ACP-like"/>
    <property type="match status" value="1"/>
</dbReference>
<dbReference type="InterPro" id="IPR036736">
    <property type="entry name" value="ACP-like_sf"/>
</dbReference>
<feature type="region of interest" description="C-terminal hotdog fold" evidence="8">
    <location>
        <begin position="1151"/>
        <end position="1315"/>
    </location>
</feature>
<dbReference type="FunFam" id="3.40.47.10:FF:000019">
    <property type="entry name" value="Polyketide synthase type I"/>
    <property type="match status" value="1"/>
</dbReference>
<dbReference type="PROSITE" id="PS52019">
    <property type="entry name" value="PKS_MFAS_DH"/>
    <property type="match status" value="1"/>
</dbReference>
<feature type="active site" description="Proton acceptor; for dehydratase activity" evidence="8">
    <location>
        <position position="1020"/>
    </location>
</feature>
<keyword evidence="5" id="KW-0560">Oxidoreductase</keyword>
<dbReference type="CDD" id="cd05195">
    <property type="entry name" value="enoyl_red"/>
    <property type="match status" value="1"/>
</dbReference>
<dbReference type="Pfam" id="PF14765">
    <property type="entry name" value="PS-DH"/>
    <property type="match status" value="1"/>
</dbReference>
<dbReference type="Pfam" id="PF23297">
    <property type="entry name" value="ACP_SdgA_C"/>
    <property type="match status" value="1"/>
</dbReference>
<evidence type="ECO:0000256" key="5">
    <source>
        <dbReference type="ARBA" id="ARBA00023002"/>
    </source>
</evidence>
<evidence type="ECO:0000313" key="13">
    <source>
        <dbReference type="EMBL" id="ORY08585.1"/>
    </source>
</evidence>
<feature type="domain" description="PKS/mFAS DH" evidence="12">
    <location>
        <begin position="988"/>
        <end position="1315"/>
    </location>
</feature>
<sequence length="2611" mass="286752">MTRFFSCSPGGTIQSGDLESGEPFSGGYDPIQRPSPPSDHAGNHQEDIAVIGLAFQFPQDATSPSSFWKLLVEGRSARTEVPKDRFNADSYYRAKGPKTGTIVSQHGHFLSEDLAKFDAPFFSISSQEAESMDPQQRFMLETSYHALENAGIPLEKIQNTKTSVHVGSFSHDFELMRQLDMELPATYTATGGASSILANRISWFYNLKGQSVTVDTACSSSLVALHLACETIRSGDAEMALAGGSNIICAPESSVGLSNLNVLSPEGKSYSFDSRANGYARGEGFAILVLKSVRKAIEDGDVIRAVIRGTGVNSDGRTPGITHPSSDAQRDLIRDTYSRNGLNMSKTTFVEAHGTGTPVGDPLEAKAIASAFSGERSKDQPLYVGAVKSNIGHLEGTAGLAGIIKTILVLEKGIMPPNTWFKDVNPEINTSELNLAFPSQPTPWPADGLRRASVNSFGFGGTNAHAILDDAYHYLKEHQLQAKHATAVRETGYSEPRRDSGQGTPTDNGTCRKLLVFSSADENGLERMASAYSKHLLTPTDTVDHTESSSFVSDLAYTLSNCRTQFSWRAHSICDPKATLCDLALSKPVRCGPVPKVCFIFTGQGAQWQGMGQALMKHTVFRRSIEQSEQILRCMNCHWSLCAKLYGSETARQDLDCPEFSQPLTTALQVALVDLLDSWGVEPVAVVGHSSGEIGAAFCAKRISRESAIQLAYYRGLSVAESQFLSRFPPTNPGAMMAVRMSAEECQSLLAERSAFGPSDILIACYNSPRNLTLSGSELELEALRETLEKRGVMAKRLRVNVAYHHSERMEEASEIFGALSPRIEPHPHAHDGTQPIMISSLTGAQVYQDLTSKNYWQHNLLSPVRFSDGVSALLRTCSFGTSDIHFIEVGPHSTLESAVKETLQSVQLESKYCYSSALSRGHDAEQTALNLAGSLYCAGYPIDIASVNGRQGSQLVDLPSYPFNHSKRYWLESRVSKNQRMREFPHHDYLGTRTADWNSLEAKWNNRIILDEKKFIRHHKVNGANVYPAAGMLVMALEAALQLEDFEHRPTGYQFLDVSFQKALVVPNTRAGVETQFFMRRDTHLSSHLATWYEFRLCAFENNEWFQCCRGGLKVEKDIRDRRAGEGLGVGPAQRGHIVASYERAAELCKTPVEEQGMYKFLHRIGLDFGSMFQSLENIRCDNGGQSVAELDPSKWSHHEDASDHSCFVHPSALDSIFQVSFPAITNGCKKPIATLVPTEMRRLWIAGNLHITSGEESKLDLDIAAKSSVHGLRNYAVEYNAIRRADGVPCITGEMTFTAIGEVVDPVEKQGSLQFYNMDWKPDIDLLDNEQLELVCSPDKSFVPPKKESMNRKELACYIAISHTIKAIDEGRLIVQPTADHLHKYVQWMRHELELLGPRQVLISDSILDHGITLGDTAQSDAEWKLINKVSTSLTRILQGETDPLQFLFEDDLLERFYSIGDDAIAGIRAYVDLMAHKNPALRVLEVGAGTGGTTRYMLSVLDKSQDGGPQRLSEYAFTDISPGFFGPAGQKFTSDRLVWKTLDIGQDPTTQGFAIESYDLVIASNVLHATHNMASTLQNVRKTLKPGGKVILFETTNLDLVAPTFVFGLLPGWWLATEPSREWTPLMSVRGWDTTLRENGFTGTDIVVFAKDEVEDVYPASFMISTAQEKTLPSEQGHPVQSVSIICSPYSEVEMELAKSLKQDMERSTAGTKYRIEIHGPEYPDFVQTHAVCLLGLETMSLEHLARSDLEVLQKIISTTESLLWATEGGSSTNRNLCQEATAGFSRSIRTEHPEYRFATIQLESLGNISQSTAQLSKVLQRSLATNASCEEYFEKYQMLHINRVVQAPYLAEQIIPRTDQTTRQDILGQTSHDALALSMQSVGLLNTLRFSEDLTYKPRLGDEEIEIETKAIGINFKDILISLGQVPSTCLGAECSGIVTKVGSKVQHLFTPGDRVLAATPNHGSFKTRVQCEAFVAHKIPDSMSYVNAAGLPVACLTAYYSLVEWGRLRKGESVLIHSGAGGLGQAAIQLAQAIGAEIFTTVGNQEKRQLLEDLYGIPDSHIMSSRSNDFVHVINNMTNGRGVDVILNSLAGEGLRSSWECIAPFGRFIEAGKRDILSSETTSHGGLPMFPFSKNVMFASVDMAVVVRDETKARSLLAEVMELVADGRFRSPQPLHVFKASQVEESFRFMQSGQSSGKLVVEMCNGDPIMVLPGPYRQRRFDSEASYLLAGGLGGIGRSIAEWMVGLGVRNLILLSRSGGESESARPFLDKLRVKGVNIFSPSCDVGDVEAVKTTLDIASKTMPPIKGCVQACLVLKSAMFRNMTLDQWDDTIKPKIQGSWNLHELLPKDLDFFIMLSSIAGVLGSAGQSNYAFGSAYQDALARHRNAIGQKGVSIDLGLVGSVGYVADRPDIMRLFQGSSYEVIEEATLLSMMEYYCNPSLAISNPDQSQALVGIMPPAETRSRGAVEVGFLSRPLFRQLHQIKEQTEASTGNGPEKGAIDWKSRLADSPTIEKARGVACAAISARLSEILVIDKEDIDALKPLHIHGVDSLVAIEMKNWFSKILGAEVPVFEILSNMSLEALANGAVERSSFVSFLAGTETRQG</sequence>
<dbReference type="SUPFAM" id="SSF53901">
    <property type="entry name" value="Thiolase-like"/>
    <property type="match status" value="1"/>
</dbReference>
<dbReference type="GO" id="GO:0044550">
    <property type="term" value="P:secondary metabolite biosynthetic process"/>
    <property type="evidence" value="ECO:0007669"/>
    <property type="project" value="UniProtKB-ARBA"/>
</dbReference>
<dbReference type="Pfam" id="PF16197">
    <property type="entry name" value="KAsynt_C_assoc"/>
    <property type="match status" value="1"/>
</dbReference>
<keyword evidence="4" id="KW-0521">NADP</keyword>
<dbReference type="Pfam" id="PF21089">
    <property type="entry name" value="PKS_DH_N"/>
    <property type="match status" value="1"/>
</dbReference>
<dbReference type="Pfam" id="PF08659">
    <property type="entry name" value="KR"/>
    <property type="match status" value="1"/>
</dbReference>
<dbReference type="InterPro" id="IPR009081">
    <property type="entry name" value="PP-bd_ACP"/>
</dbReference>
<dbReference type="InterPro" id="IPR042104">
    <property type="entry name" value="PKS_dehydratase_sf"/>
</dbReference>
<evidence type="ECO:0000256" key="8">
    <source>
        <dbReference type="PROSITE-ProRule" id="PRU01363"/>
    </source>
</evidence>
<feature type="region of interest" description="Disordered" evidence="9">
    <location>
        <begin position="486"/>
        <end position="510"/>
    </location>
</feature>
<dbReference type="InterPro" id="IPR001227">
    <property type="entry name" value="Ac_transferase_dom_sf"/>
</dbReference>
<dbReference type="Gene3D" id="3.40.50.720">
    <property type="entry name" value="NAD(P)-binding Rossmann-like Domain"/>
    <property type="match status" value="1"/>
</dbReference>
<dbReference type="Gene3D" id="3.40.366.10">
    <property type="entry name" value="Malonyl-Coenzyme A Acyl Carrier Protein, domain 2"/>
    <property type="match status" value="1"/>
</dbReference>
<dbReference type="InterPro" id="IPR049900">
    <property type="entry name" value="PKS_mFAS_DH"/>
</dbReference>
<dbReference type="GO" id="GO:0004312">
    <property type="term" value="F:fatty acid synthase activity"/>
    <property type="evidence" value="ECO:0007669"/>
    <property type="project" value="TreeGrafter"/>
</dbReference>
<dbReference type="Pfam" id="PF00698">
    <property type="entry name" value="Acyl_transf_1"/>
    <property type="match status" value="1"/>
</dbReference>
<dbReference type="InterPro" id="IPR049551">
    <property type="entry name" value="PKS_DH_C"/>
</dbReference>
<dbReference type="PROSITE" id="PS52004">
    <property type="entry name" value="KS3_2"/>
    <property type="match status" value="1"/>
</dbReference>
<dbReference type="Gene3D" id="3.40.47.10">
    <property type="match status" value="1"/>
</dbReference>
<dbReference type="SUPFAM" id="SSF53335">
    <property type="entry name" value="S-adenosyl-L-methionine-dependent methyltransferases"/>
    <property type="match status" value="1"/>
</dbReference>
<accession>A0A1Y1ZFG3</accession>
<dbReference type="SUPFAM" id="SSF47336">
    <property type="entry name" value="ACP-like"/>
    <property type="match status" value="1"/>
</dbReference>
<proteinExistence type="predicted"/>
<dbReference type="InterPro" id="IPR016035">
    <property type="entry name" value="Acyl_Trfase/lysoPLipase"/>
</dbReference>
<keyword evidence="1" id="KW-0596">Phosphopantetheine</keyword>
<dbReference type="InterPro" id="IPR020806">
    <property type="entry name" value="PKS_PP-bd"/>
</dbReference>
<dbReference type="SUPFAM" id="SSF52151">
    <property type="entry name" value="FabD/lysophospholipase-like"/>
    <property type="match status" value="1"/>
</dbReference>
<dbReference type="InterPro" id="IPR014030">
    <property type="entry name" value="Ketoacyl_synth_N"/>
</dbReference>
<evidence type="ECO:0000259" key="12">
    <source>
        <dbReference type="PROSITE" id="PS52019"/>
    </source>
</evidence>
<feature type="active site" description="Proton donor; for dehydratase activity" evidence="8">
    <location>
        <position position="1216"/>
    </location>
</feature>
<evidence type="ECO:0000259" key="11">
    <source>
        <dbReference type="PROSITE" id="PS52004"/>
    </source>
</evidence>
<dbReference type="GO" id="GO:1901336">
    <property type="term" value="P:lactone biosynthetic process"/>
    <property type="evidence" value="ECO:0007669"/>
    <property type="project" value="UniProtKB-ARBA"/>
</dbReference>
<dbReference type="EMBL" id="MCFA01000098">
    <property type="protein sequence ID" value="ORY08585.1"/>
    <property type="molecule type" value="Genomic_DNA"/>
</dbReference>
<reference evidence="13 14" key="1">
    <citation type="submission" date="2016-07" db="EMBL/GenBank/DDBJ databases">
        <title>Pervasive Adenine N6-methylation of Active Genes in Fungi.</title>
        <authorList>
            <consortium name="DOE Joint Genome Institute"/>
            <person name="Mondo S.J."/>
            <person name="Dannebaum R.O."/>
            <person name="Kuo R.C."/>
            <person name="Labutti K."/>
            <person name="Haridas S."/>
            <person name="Kuo A."/>
            <person name="Salamov A."/>
            <person name="Ahrendt S.R."/>
            <person name="Lipzen A."/>
            <person name="Sullivan W."/>
            <person name="Andreopoulos W.B."/>
            <person name="Clum A."/>
            <person name="Lindquist E."/>
            <person name="Daum C."/>
            <person name="Ramamoorthy G.K."/>
            <person name="Gryganskyi A."/>
            <person name="Culley D."/>
            <person name="Magnuson J.K."/>
            <person name="James T.Y."/>
            <person name="O'Malley M.A."/>
            <person name="Stajich J.E."/>
            <person name="Spatafora J.W."/>
            <person name="Visel A."/>
            <person name="Grigoriev I.V."/>
        </authorList>
    </citation>
    <scope>NUCLEOTIDE SEQUENCE [LARGE SCALE GENOMIC DNA]</scope>
    <source>
        <strain evidence="13 14">CBS 115471</strain>
    </source>
</reference>
<dbReference type="GO" id="GO:0004315">
    <property type="term" value="F:3-oxoacyl-[acyl-carrier-protein] synthase activity"/>
    <property type="evidence" value="ECO:0007669"/>
    <property type="project" value="InterPro"/>
</dbReference>
<dbReference type="InterPro" id="IPR049552">
    <property type="entry name" value="PKS_DH_N"/>
</dbReference>
<dbReference type="InterPro" id="IPR036291">
    <property type="entry name" value="NAD(P)-bd_dom_sf"/>
</dbReference>
<dbReference type="SUPFAM" id="SSF51735">
    <property type="entry name" value="NAD(P)-binding Rossmann-fold domains"/>
    <property type="match status" value="2"/>
</dbReference>
<feature type="domain" description="Carrier" evidence="10">
    <location>
        <begin position="2515"/>
        <end position="2597"/>
    </location>
</feature>
<dbReference type="STRING" id="1231657.A0A1Y1ZFG3"/>
<evidence type="ECO:0000256" key="7">
    <source>
        <dbReference type="ARBA" id="ARBA00023315"/>
    </source>
</evidence>
<dbReference type="InterPro" id="IPR013149">
    <property type="entry name" value="ADH-like_C"/>
</dbReference>
<dbReference type="Gene3D" id="3.90.180.10">
    <property type="entry name" value="Medium-chain alcohol dehydrogenases, catalytic domain"/>
    <property type="match status" value="1"/>
</dbReference>
<dbReference type="InterPro" id="IPR057326">
    <property type="entry name" value="KR_dom"/>
</dbReference>
<dbReference type="InterPro" id="IPR056501">
    <property type="entry name" value="NAD-bd_HRPKS_sdrA"/>
</dbReference>
<dbReference type="Proteomes" id="UP000193144">
    <property type="component" value="Unassembled WGS sequence"/>
</dbReference>
<dbReference type="Pfam" id="PF00107">
    <property type="entry name" value="ADH_zinc_N"/>
    <property type="match status" value="1"/>
</dbReference>
<keyword evidence="2" id="KW-0597">Phosphoprotein</keyword>
<evidence type="ECO:0000256" key="2">
    <source>
        <dbReference type="ARBA" id="ARBA00022553"/>
    </source>
</evidence>
<comment type="caution">
    <text evidence="13">The sequence shown here is derived from an EMBL/GenBank/DDBJ whole genome shotgun (WGS) entry which is preliminary data.</text>
</comment>
<evidence type="ECO:0000256" key="4">
    <source>
        <dbReference type="ARBA" id="ARBA00022857"/>
    </source>
</evidence>
<dbReference type="Pfam" id="PF02801">
    <property type="entry name" value="Ketoacyl-synt_C"/>
    <property type="match status" value="1"/>
</dbReference>
<dbReference type="InterPro" id="IPR013217">
    <property type="entry name" value="Methyltransf_12"/>
</dbReference>
<dbReference type="Gene3D" id="3.40.50.150">
    <property type="entry name" value="Vaccinia Virus protein VP39"/>
    <property type="match status" value="1"/>
</dbReference>
<evidence type="ECO:0000313" key="14">
    <source>
        <dbReference type="Proteomes" id="UP000193144"/>
    </source>
</evidence>
<keyword evidence="7" id="KW-0012">Acyltransferase</keyword>
<dbReference type="InterPro" id="IPR014043">
    <property type="entry name" value="Acyl_transferase_dom"/>
</dbReference>
<dbReference type="InterPro" id="IPR016036">
    <property type="entry name" value="Malonyl_transacylase_ACP-bd"/>
</dbReference>
<dbReference type="OrthoDB" id="329835at2759"/>
<evidence type="ECO:0000256" key="3">
    <source>
        <dbReference type="ARBA" id="ARBA00022679"/>
    </source>
</evidence>
<dbReference type="InterPro" id="IPR013154">
    <property type="entry name" value="ADH-like_N"/>
</dbReference>
<keyword evidence="3" id="KW-0808">Transferase</keyword>
<evidence type="ECO:0000256" key="9">
    <source>
        <dbReference type="SAM" id="MobiDB-lite"/>
    </source>
</evidence>
<dbReference type="InterPro" id="IPR050091">
    <property type="entry name" value="PKS_NRPS_Biosynth_Enz"/>
</dbReference>
<dbReference type="SMART" id="SM00823">
    <property type="entry name" value="PKS_PP"/>
    <property type="match status" value="1"/>
</dbReference>
<dbReference type="InterPro" id="IPR013968">
    <property type="entry name" value="PKS_KR"/>
</dbReference>
<dbReference type="InterPro" id="IPR020843">
    <property type="entry name" value="ER"/>
</dbReference>
<dbReference type="SMART" id="SM00825">
    <property type="entry name" value="PKS_KS"/>
    <property type="match status" value="1"/>
</dbReference>
<dbReference type="InterPro" id="IPR032821">
    <property type="entry name" value="PKS_assoc"/>
</dbReference>
<organism evidence="13 14">
    <name type="scientific">Clohesyomyces aquaticus</name>
    <dbReference type="NCBI Taxonomy" id="1231657"/>
    <lineage>
        <taxon>Eukaryota</taxon>
        <taxon>Fungi</taxon>
        <taxon>Dikarya</taxon>
        <taxon>Ascomycota</taxon>
        <taxon>Pezizomycotina</taxon>
        <taxon>Dothideomycetes</taxon>
        <taxon>Pleosporomycetidae</taxon>
        <taxon>Pleosporales</taxon>
        <taxon>Lindgomycetaceae</taxon>
        <taxon>Clohesyomyces</taxon>
    </lineage>
</organism>
<name>A0A1Y1ZFG3_9PLEO</name>
<dbReference type="CDD" id="cd02440">
    <property type="entry name" value="AdoMet_MTases"/>
    <property type="match status" value="1"/>
</dbReference>
<dbReference type="InterPro" id="IPR020807">
    <property type="entry name" value="PKS_DH"/>
</dbReference>
<dbReference type="FunFam" id="3.40.50.720:FF:000209">
    <property type="entry name" value="Polyketide synthase Pks12"/>
    <property type="match status" value="1"/>
</dbReference>
<protein>
    <submittedName>
        <fullName evidence="13">Uncharacterized protein</fullName>
    </submittedName>
</protein>
<evidence type="ECO:0000259" key="10">
    <source>
        <dbReference type="PROSITE" id="PS50075"/>
    </source>
</evidence>
<dbReference type="InterPro" id="IPR016039">
    <property type="entry name" value="Thiolase-like"/>
</dbReference>
<dbReference type="SMART" id="SM00822">
    <property type="entry name" value="PKS_KR"/>
    <property type="match status" value="1"/>
</dbReference>
<dbReference type="InterPro" id="IPR018201">
    <property type="entry name" value="Ketoacyl_synth_AS"/>
</dbReference>
<dbReference type="GO" id="GO:0006633">
    <property type="term" value="P:fatty acid biosynthetic process"/>
    <property type="evidence" value="ECO:0007669"/>
    <property type="project" value="InterPro"/>
</dbReference>
<dbReference type="SMART" id="SM00829">
    <property type="entry name" value="PKS_ER"/>
    <property type="match status" value="1"/>
</dbReference>
<dbReference type="GO" id="GO:0016491">
    <property type="term" value="F:oxidoreductase activity"/>
    <property type="evidence" value="ECO:0007669"/>
    <property type="project" value="UniProtKB-KW"/>
</dbReference>
<dbReference type="Pfam" id="PF08242">
    <property type="entry name" value="Methyltransf_12"/>
    <property type="match status" value="1"/>
</dbReference>
<evidence type="ECO:0000256" key="1">
    <source>
        <dbReference type="ARBA" id="ARBA00022450"/>
    </source>
</evidence>
<dbReference type="PROSITE" id="PS00606">
    <property type="entry name" value="KS3_1"/>
    <property type="match status" value="1"/>
</dbReference>
<feature type="region of interest" description="Disordered" evidence="9">
    <location>
        <begin position="1"/>
        <end position="43"/>
    </location>
</feature>
<dbReference type="GO" id="GO:0031177">
    <property type="term" value="F:phosphopantetheine binding"/>
    <property type="evidence" value="ECO:0007669"/>
    <property type="project" value="InterPro"/>
</dbReference>
<dbReference type="InterPro" id="IPR011032">
    <property type="entry name" value="GroES-like_sf"/>
</dbReference>
<feature type="domain" description="Ketosynthase family 3 (KS3)" evidence="11">
    <location>
        <begin position="45"/>
        <end position="470"/>
    </location>
</feature>
<dbReference type="SUPFAM" id="SSF55048">
    <property type="entry name" value="Probable ACP-binding domain of malonyl-CoA ACP transacylase"/>
    <property type="match status" value="1"/>
</dbReference>
<evidence type="ECO:0000256" key="6">
    <source>
        <dbReference type="ARBA" id="ARBA00023268"/>
    </source>
</evidence>
<dbReference type="InterPro" id="IPR020841">
    <property type="entry name" value="PKS_Beta-ketoAc_synthase_dom"/>
</dbReference>
<keyword evidence="6" id="KW-0511">Multifunctional enzyme</keyword>